<gene>
    <name evidence="1" type="primary">NFIA</name>
</gene>
<feature type="non-terminal residue" evidence="1">
    <location>
        <position position="115"/>
    </location>
</feature>
<dbReference type="EMBL" id="HAEC01007910">
    <property type="protein sequence ID" value="SBQ76048.1"/>
    <property type="molecule type" value="Transcribed_RNA"/>
</dbReference>
<organism evidence="1">
    <name type="scientific">Nothobranchius korthausae</name>
    <dbReference type="NCBI Taxonomy" id="1143690"/>
    <lineage>
        <taxon>Eukaryota</taxon>
        <taxon>Metazoa</taxon>
        <taxon>Chordata</taxon>
        <taxon>Craniata</taxon>
        <taxon>Vertebrata</taxon>
        <taxon>Euteleostomi</taxon>
        <taxon>Actinopterygii</taxon>
        <taxon>Neopterygii</taxon>
        <taxon>Teleostei</taxon>
        <taxon>Neoteleostei</taxon>
        <taxon>Acanthomorphata</taxon>
        <taxon>Ovalentaria</taxon>
        <taxon>Atherinomorphae</taxon>
        <taxon>Cyprinodontiformes</taxon>
        <taxon>Nothobranchiidae</taxon>
        <taxon>Nothobranchius</taxon>
    </lineage>
</organism>
<name>A0A1A8GXT8_9TELE</name>
<protein>
    <submittedName>
        <fullName evidence="1">Nuclear factor I/A</fullName>
    </submittedName>
</protein>
<evidence type="ECO:0000313" key="1">
    <source>
        <dbReference type="EMBL" id="SBQ76048.1"/>
    </source>
</evidence>
<feature type="non-terminal residue" evidence="1">
    <location>
        <position position="1"/>
    </location>
</feature>
<accession>A0A1A8GXT8</accession>
<sequence>CRSIVASWDYSPPPGVVNSTSRRSPSLGLLALRRLPVTLPVPSLPTNLLRIYSNTCLPICHTTCSRISAWILSLCVQSVPVWLQLSSPASPRILTFPISILPVLVWSCALSSQYV</sequence>
<dbReference type="AlphaFoldDB" id="A0A1A8GXT8"/>
<proteinExistence type="predicted"/>
<reference evidence="1" key="2">
    <citation type="submission" date="2016-06" db="EMBL/GenBank/DDBJ databases">
        <title>The genome of a short-lived fish provides insights into sex chromosome evolution and the genetic control of aging.</title>
        <authorList>
            <person name="Reichwald K."/>
            <person name="Felder M."/>
            <person name="Petzold A."/>
            <person name="Koch P."/>
            <person name="Groth M."/>
            <person name="Platzer M."/>
        </authorList>
    </citation>
    <scope>NUCLEOTIDE SEQUENCE</scope>
    <source>
        <tissue evidence="1">Brain</tissue>
    </source>
</reference>
<reference evidence="1" key="1">
    <citation type="submission" date="2016-05" db="EMBL/GenBank/DDBJ databases">
        <authorList>
            <person name="Lavstsen T."/>
            <person name="Jespersen J.S."/>
        </authorList>
    </citation>
    <scope>NUCLEOTIDE SEQUENCE</scope>
    <source>
        <tissue evidence="1">Brain</tissue>
    </source>
</reference>